<sequence length="140" mass="15750">MAVRMRDVGAGHVDFLSSPEGLIMLSLDMSSCIPSEGAVLGHKSKLMPLRLQASTKHWSRSRGGFSRLPTISSLYLLLLLSYPHTPRTCLFTTLTVYVQILLLMAQPRTHPRKPRLLLSRLELHAATMLHIPLLLQRRTN</sequence>
<dbReference type="InParanoid" id="A0A194X5F9"/>
<protein>
    <submittedName>
        <fullName evidence="1">Uncharacterized protein</fullName>
    </submittedName>
</protein>
<accession>A0A194X5F9</accession>
<reference evidence="1 2" key="1">
    <citation type="submission" date="2015-10" db="EMBL/GenBank/DDBJ databases">
        <title>Full genome of DAOMC 229536 Phialocephala scopiformis, a fungal endophyte of spruce producing the potent anti-insectan compound rugulosin.</title>
        <authorList>
            <consortium name="DOE Joint Genome Institute"/>
            <person name="Walker A.K."/>
            <person name="Frasz S.L."/>
            <person name="Seifert K.A."/>
            <person name="Miller J.D."/>
            <person name="Mondo S.J."/>
            <person name="Labutti K."/>
            <person name="Lipzen A."/>
            <person name="Dockter R."/>
            <person name="Kennedy M."/>
            <person name="Grigoriev I.V."/>
            <person name="Spatafora J.W."/>
        </authorList>
    </citation>
    <scope>NUCLEOTIDE SEQUENCE [LARGE SCALE GENOMIC DNA]</scope>
    <source>
        <strain evidence="1 2">CBS 120377</strain>
    </source>
</reference>
<dbReference type="KEGG" id="psco:LY89DRAFT_783560"/>
<dbReference type="Proteomes" id="UP000070700">
    <property type="component" value="Unassembled WGS sequence"/>
</dbReference>
<dbReference type="GeneID" id="28832420"/>
<evidence type="ECO:0000313" key="1">
    <source>
        <dbReference type="EMBL" id="KUJ15406.1"/>
    </source>
</evidence>
<proteinExistence type="predicted"/>
<dbReference type="RefSeq" id="XP_018069761.1">
    <property type="nucleotide sequence ID" value="XM_018222694.1"/>
</dbReference>
<evidence type="ECO:0000313" key="2">
    <source>
        <dbReference type="Proteomes" id="UP000070700"/>
    </source>
</evidence>
<dbReference type="AlphaFoldDB" id="A0A194X5F9"/>
<keyword evidence="2" id="KW-1185">Reference proteome</keyword>
<organism evidence="1 2">
    <name type="scientific">Mollisia scopiformis</name>
    <name type="common">Conifer needle endophyte fungus</name>
    <name type="synonym">Phialocephala scopiformis</name>
    <dbReference type="NCBI Taxonomy" id="149040"/>
    <lineage>
        <taxon>Eukaryota</taxon>
        <taxon>Fungi</taxon>
        <taxon>Dikarya</taxon>
        <taxon>Ascomycota</taxon>
        <taxon>Pezizomycotina</taxon>
        <taxon>Leotiomycetes</taxon>
        <taxon>Helotiales</taxon>
        <taxon>Mollisiaceae</taxon>
        <taxon>Mollisia</taxon>
    </lineage>
</organism>
<name>A0A194X5F9_MOLSC</name>
<gene>
    <name evidence="1" type="ORF">LY89DRAFT_783560</name>
</gene>
<dbReference type="EMBL" id="KQ947418">
    <property type="protein sequence ID" value="KUJ15406.1"/>
    <property type="molecule type" value="Genomic_DNA"/>
</dbReference>